<dbReference type="SUPFAM" id="SSF50447">
    <property type="entry name" value="Translation proteins"/>
    <property type="match status" value="1"/>
</dbReference>
<dbReference type="Pfam" id="PF25118">
    <property type="entry name" value="EFL1"/>
    <property type="match status" value="1"/>
</dbReference>
<organism evidence="12 13">
    <name type="scientific">Orbilia brochopaga</name>
    <dbReference type="NCBI Taxonomy" id="3140254"/>
    <lineage>
        <taxon>Eukaryota</taxon>
        <taxon>Fungi</taxon>
        <taxon>Dikarya</taxon>
        <taxon>Ascomycota</taxon>
        <taxon>Pezizomycotina</taxon>
        <taxon>Orbiliomycetes</taxon>
        <taxon>Orbiliales</taxon>
        <taxon>Orbiliaceae</taxon>
        <taxon>Orbilia</taxon>
    </lineage>
</organism>
<keyword evidence="2" id="KW-0963">Cytoplasm</keyword>
<gene>
    <name evidence="12" type="primary">EFTUD1</name>
    <name evidence="12" type="ORF">TWF696_006313</name>
</gene>
<dbReference type="CDD" id="cd04096">
    <property type="entry name" value="eEF2_snRNP_like_C"/>
    <property type="match status" value="1"/>
</dbReference>
<protein>
    <recommendedName>
        <fullName evidence="8">Ribosome assembly protein 1</fullName>
    </recommendedName>
    <alternativeName>
        <fullName evidence="9">Elongation factor-like 1</fullName>
    </alternativeName>
</protein>
<dbReference type="InterPro" id="IPR041095">
    <property type="entry name" value="EFG_II"/>
</dbReference>
<evidence type="ECO:0000256" key="10">
    <source>
        <dbReference type="SAM" id="MobiDB-lite"/>
    </source>
</evidence>
<dbReference type="InterPro" id="IPR000640">
    <property type="entry name" value="EFG_V-like"/>
</dbReference>
<dbReference type="Pfam" id="PF00009">
    <property type="entry name" value="GTP_EFTU"/>
    <property type="match status" value="1"/>
</dbReference>
<keyword evidence="13" id="KW-1185">Reference proteome</keyword>
<evidence type="ECO:0000259" key="11">
    <source>
        <dbReference type="PROSITE" id="PS51722"/>
    </source>
</evidence>
<dbReference type="InterPro" id="IPR027417">
    <property type="entry name" value="P-loop_NTPase"/>
</dbReference>
<dbReference type="PROSITE" id="PS51722">
    <property type="entry name" value="G_TR_2"/>
    <property type="match status" value="1"/>
</dbReference>
<dbReference type="FunFam" id="3.30.70.870:FF:000002">
    <property type="entry name" value="Translation elongation factor 2"/>
    <property type="match status" value="1"/>
</dbReference>
<evidence type="ECO:0000256" key="8">
    <source>
        <dbReference type="ARBA" id="ARBA00068031"/>
    </source>
</evidence>
<dbReference type="Gene3D" id="3.90.1430.10">
    <property type="entry name" value="Yeast translation eEF2 (G' domain)"/>
    <property type="match status" value="1"/>
</dbReference>
<dbReference type="GO" id="GO:1990904">
    <property type="term" value="C:ribonucleoprotein complex"/>
    <property type="evidence" value="ECO:0007669"/>
    <property type="project" value="TreeGrafter"/>
</dbReference>
<dbReference type="Proteomes" id="UP001375240">
    <property type="component" value="Unassembled WGS sequence"/>
</dbReference>
<dbReference type="GO" id="GO:0003924">
    <property type="term" value="F:GTPase activity"/>
    <property type="evidence" value="ECO:0007669"/>
    <property type="project" value="InterPro"/>
</dbReference>
<dbReference type="Gene3D" id="3.30.70.240">
    <property type="match status" value="1"/>
</dbReference>
<dbReference type="FunFam" id="3.40.50.300:FF:000746">
    <property type="entry name" value="Ribosome assembly protein 1"/>
    <property type="match status" value="1"/>
</dbReference>
<dbReference type="FunFam" id="3.30.70.240:FF:000006">
    <property type="entry name" value="Elongation factor like GTPase 1"/>
    <property type="match status" value="1"/>
</dbReference>
<dbReference type="InterPro" id="IPR035647">
    <property type="entry name" value="EFG_III/V"/>
</dbReference>
<dbReference type="PANTHER" id="PTHR42908:SF3">
    <property type="entry name" value="ELONGATION FACTOR-LIKE GTPASE 1"/>
    <property type="match status" value="1"/>
</dbReference>
<dbReference type="CDD" id="cd16261">
    <property type="entry name" value="EF2_snRNP_III"/>
    <property type="match status" value="1"/>
</dbReference>
<evidence type="ECO:0000256" key="5">
    <source>
        <dbReference type="ARBA" id="ARBA00022801"/>
    </source>
</evidence>
<dbReference type="SUPFAM" id="SSF54980">
    <property type="entry name" value="EF-G C-terminal domain-like"/>
    <property type="match status" value="2"/>
</dbReference>
<dbReference type="InterPro" id="IPR000795">
    <property type="entry name" value="T_Tr_GTP-bd_dom"/>
</dbReference>
<dbReference type="PRINTS" id="PR00315">
    <property type="entry name" value="ELONGATNFCT"/>
</dbReference>
<dbReference type="Gene3D" id="2.40.30.10">
    <property type="entry name" value="Translation factors"/>
    <property type="match status" value="1"/>
</dbReference>
<evidence type="ECO:0000256" key="7">
    <source>
        <dbReference type="ARBA" id="ARBA00048548"/>
    </source>
</evidence>
<dbReference type="NCBIfam" id="TIGR00231">
    <property type="entry name" value="small_GTP"/>
    <property type="match status" value="1"/>
</dbReference>
<keyword evidence="4" id="KW-0547">Nucleotide-binding</keyword>
<keyword evidence="3" id="KW-0690">Ribosome biogenesis</keyword>
<evidence type="ECO:0000256" key="6">
    <source>
        <dbReference type="ARBA" id="ARBA00023134"/>
    </source>
</evidence>
<dbReference type="InterPro" id="IPR056752">
    <property type="entry name" value="EFL1"/>
</dbReference>
<keyword evidence="12" id="KW-0251">Elongation factor</keyword>
<dbReference type="GO" id="GO:0042256">
    <property type="term" value="P:cytosolic ribosome assembly"/>
    <property type="evidence" value="ECO:0007669"/>
    <property type="project" value="TreeGrafter"/>
</dbReference>
<dbReference type="InterPro" id="IPR014721">
    <property type="entry name" value="Ribsml_uS5_D2-typ_fold_subgr"/>
</dbReference>
<dbReference type="EMBL" id="JAVHNQ010000004">
    <property type="protein sequence ID" value="KAK6350065.1"/>
    <property type="molecule type" value="Genomic_DNA"/>
</dbReference>
<feature type="compositionally biased region" description="Polar residues" evidence="10">
    <location>
        <begin position="522"/>
        <end position="531"/>
    </location>
</feature>
<evidence type="ECO:0000256" key="4">
    <source>
        <dbReference type="ARBA" id="ARBA00022741"/>
    </source>
</evidence>
<dbReference type="CDD" id="cd01681">
    <property type="entry name" value="aeEF2_snRNP_like_IV"/>
    <property type="match status" value="1"/>
</dbReference>
<dbReference type="Gene3D" id="3.40.50.300">
    <property type="entry name" value="P-loop containing nucleotide triphosphate hydrolases"/>
    <property type="match status" value="1"/>
</dbReference>
<evidence type="ECO:0000313" key="13">
    <source>
        <dbReference type="Proteomes" id="UP001375240"/>
    </source>
</evidence>
<dbReference type="InterPro" id="IPR005225">
    <property type="entry name" value="Small_GTP-bd"/>
</dbReference>
<keyword evidence="5" id="KW-0378">Hydrolase</keyword>
<dbReference type="CDD" id="cd01885">
    <property type="entry name" value="EF2"/>
    <property type="match status" value="1"/>
</dbReference>
<dbReference type="GO" id="GO:0005829">
    <property type="term" value="C:cytosol"/>
    <property type="evidence" value="ECO:0007669"/>
    <property type="project" value="TreeGrafter"/>
</dbReference>
<dbReference type="GO" id="GO:0003746">
    <property type="term" value="F:translation elongation factor activity"/>
    <property type="evidence" value="ECO:0007669"/>
    <property type="project" value="UniProtKB-KW"/>
</dbReference>
<evidence type="ECO:0000256" key="9">
    <source>
        <dbReference type="ARBA" id="ARBA00081809"/>
    </source>
</evidence>
<dbReference type="SUPFAM" id="SSF54211">
    <property type="entry name" value="Ribosomal protein S5 domain 2-like"/>
    <property type="match status" value="1"/>
</dbReference>
<dbReference type="GO" id="GO:0043022">
    <property type="term" value="F:ribosome binding"/>
    <property type="evidence" value="ECO:0007669"/>
    <property type="project" value="TreeGrafter"/>
</dbReference>
<dbReference type="InterPro" id="IPR020568">
    <property type="entry name" value="Ribosomal_Su5_D2-typ_SF"/>
</dbReference>
<evidence type="ECO:0000256" key="3">
    <source>
        <dbReference type="ARBA" id="ARBA00022517"/>
    </source>
</evidence>
<dbReference type="CDD" id="cd16268">
    <property type="entry name" value="EF2_II"/>
    <property type="match status" value="1"/>
</dbReference>
<accession>A0AAV9V2A8</accession>
<evidence type="ECO:0000313" key="12">
    <source>
        <dbReference type="EMBL" id="KAK6350065.1"/>
    </source>
</evidence>
<dbReference type="SUPFAM" id="SSF52540">
    <property type="entry name" value="P-loop containing nucleoside triphosphate hydrolases"/>
    <property type="match status" value="1"/>
</dbReference>
<dbReference type="Gene3D" id="3.30.230.10">
    <property type="match status" value="1"/>
</dbReference>
<reference evidence="12 13" key="1">
    <citation type="submission" date="2019-10" db="EMBL/GenBank/DDBJ databases">
        <authorList>
            <person name="Palmer J.M."/>
        </authorList>
    </citation>
    <scope>NUCLEOTIDE SEQUENCE [LARGE SCALE GENOMIC DNA]</scope>
    <source>
        <strain evidence="12 13">TWF696</strain>
    </source>
</reference>
<dbReference type="PANTHER" id="PTHR42908">
    <property type="entry name" value="TRANSLATION ELONGATION FACTOR-RELATED"/>
    <property type="match status" value="1"/>
</dbReference>
<dbReference type="FunFam" id="3.90.1430.10:FF:000002">
    <property type="entry name" value="Elongation factor like GTPase 1"/>
    <property type="match status" value="1"/>
</dbReference>
<keyword evidence="6" id="KW-0342">GTP-binding</keyword>
<dbReference type="InterPro" id="IPR009000">
    <property type="entry name" value="Transl_B-barrel_sf"/>
</dbReference>
<feature type="domain" description="Tr-type G" evidence="11">
    <location>
        <begin position="17"/>
        <end position="300"/>
    </location>
</feature>
<comment type="catalytic activity">
    <reaction evidence="7">
        <text>GTP + H2O = GDP + phosphate + H(+)</text>
        <dbReference type="Rhea" id="RHEA:19669"/>
        <dbReference type="ChEBI" id="CHEBI:15377"/>
        <dbReference type="ChEBI" id="CHEBI:15378"/>
        <dbReference type="ChEBI" id="CHEBI:37565"/>
        <dbReference type="ChEBI" id="CHEBI:43474"/>
        <dbReference type="ChEBI" id="CHEBI:58189"/>
    </reaction>
</comment>
<comment type="subcellular location">
    <subcellularLocation>
        <location evidence="1">Cytoplasm</location>
    </subcellularLocation>
</comment>
<name>A0AAV9V2A8_9PEZI</name>
<dbReference type="SMART" id="SM00838">
    <property type="entry name" value="EFG_C"/>
    <property type="match status" value="1"/>
</dbReference>
<sequence length="1107" mass="121312">MPVIPSQQLVALQSDSEFIRNICILAHVDHGKTSLSDCLLSSNGIISPKLAGKVRFLDSRPDEQIRGITMESSAISLYFQSLKPPAAPGADPTLQDYLINLIDSPGHIDFSSEVSTASRLCDGALVLVDAVEGVCSQTVTVLRQTWIEHLRPVLVINKIDRLITEWKLSPVEANVHLSKLLEQVNAVMGSFFAGERMEDDLKWRERLEARQQAKAARRASAAAEDEDAARSVLGSEADFEEKDDEDLYFSPEKFNVIFASAIDGWAFTVKDFAAIHEKKLGVKREVLEKVLWGDFYLDPKTKKVVKQKHLKGRNLKPMFVQFALDNIWAIYENILRKDRDQEKVEKIVKTLGIKVLPRDLRSKDARALLSTIFTQWLPLSRAVLGTVVSQLPSPPAAQKQRITNLIEASPGGAASIAPEIKSAMATLDTKDQTIVAYVSKMISVPEKDLPRNQREKLTAEQLRELGRIKRQEMARAIAASAADEASASSNDSALDTDVHKVAADLENTGINETTGVKPAGSNPDSGTNTPKGTGENGTIDLDRENLIGFARLYTGTISVGQTLYVLGPKYDPRYPDQHVSSITVTDLYLMMGRELVALEKVPAGNVFGIGGLEGHVLKNATLCSTNVGGVNLASVAGMGGAPIVRVALEPKNPSQLQQLIKGLKMLEQADPCMEYLVQSNGEHVILTAGELHLERCLKDLRERFAKIEIEASKPIVPYRETILSAPEMPPPKNPNLPRGTVVVSTPGKHFTFRLRVRPLHSQATEYLEDNVGSLKRFLAEKHAGQHEHDGDELVLTAGEEAKGCLPIEEFEKGLQAALTAGATKDTKNVWANAASRISSFGPRRAGPNILVDNANVLRKALCRDEDEGGPTQNGGGVADDCSQEAEPQITIGDFHDRIIQAFQGATFQGALCHEPMQGVAVFLEEVRVEITAEEMPALRLKIGQLAGEVITAVTGAIRTGFLDWSPRLLLAMYSCEIQASTEVLGRVYGVITRRRGRIVAEEMKEGTPFFTIKSLLPVVESFGFADEIRTKTSGAASPQLIFSGFENVVDEDPFWVPHTEDELEDLGELADRENVAKRYVDAVRVRKGLFVAKKMLAGAEKQSTRKK</sequence>
<dbReference type="GO" id="GO:0005525">
    <property type="term" value="F:GTP binding"/>
    <property type="evidence" value="ECO:0007669"/>
    <property type="project" value="UniProtKB-KW"/>
</dbReference>
<dbReference type="Gene3D" id="3.30.70.870">
    <property type="entry name" value="Elongation Factor G (Translational Gtpase), domain 3"/>
    <property type="match status" value="1"/>
</dbReference>
<evidence type="ECO:0000256" key="1">
    <source>
        <dbReference type="ARBA" id="ARBA00004496"/>
    </source>
</evidence>
<dbReference type="AlphaFoldDB" id="A0AAV9V2A8"/>
<comment type="caution">
    <text evidence="12">The sequence shown here is derived from an EMBL/GenBank/DDBJ whole genome shotgun (WGS) entry which is preliminary data.</text>
</comment>
<feature type="region of interest" description="Disordered" evidence="10">
    <location>
        <begin position="507"/>
        <end position="538"/>
    </location>
</feature>
<evidence type="ECO:0000256" key="2">
    <source>
        <dbReference type="ARBA" id="ARBA00022490"/>
    </source>
</evidence>
<dbReference type="Pfam" id="PF00679">
    <property type="entry name" value="EFG_C"/>
    <property type="match status" value="1"/>
</dbReference>
<proteinExistence type="predicted"/>
<keyword evidence="12" id="KW-0648">Protein biosynthesis</keyword>
<dbReference type="Pfam" id="PF14492">
    <property type="entry name" value="EFG_III"/>
    <property type="match status" value="1"/>
</dbReference>